<feature type="domain" description="BZIP" evidence="10">
    <location>
        <begin position="95"/>
        <end position="110"/>
    </location>
</feature>
<feature type="region of interest" description="Disordered" evidence="9">
    <location>
        <begin position="1"/>
        <end position="108"/>
    </location>
</feature>
<keyword evidence="4" id="KW-0805">Transcription regulation</keyword>
<feature type="compositionally biased region" description="Polar residues" evidence="9">
    <location>
        <begin position="167"/>
        <end position="178"/>
    </location>
</feature>
<dbReference type="GO" id="GO:0090575">
    <property type="term" value="C:RNA polymerase II transcription regulator complex"/>
    <property type="evidence" value="ECO:0007669"/>
    <property type="project" value="TreeGrafter"/>
</dbReference>
<comment type="subcellular location">
    <subcellularLocation>
        <location evidence="2">Nucleus</location>
    </subcellularLocation>
</comment>
<dbReference type="InterPro" id="IPR046347">
    <property type="entry name" value="bZIP_sf"/>
</dbReference>
<feature type="compositionally biased region" description="Polar residues" evidence="9">
    <location>
        <begin position="247"/>
        <end position="260"/>
    </location>
</feature>
<dbReference type="PROSITE" id="PS00036">
    <property type="entry name" value="BZIP_BASIC"/>
    <property type="match status" value="1"/>
</dbReference>
<dbReference type="Gene3D" id="1.20.5.170">
    <property type="match status" value="1"/>
</dbReference>
<comment type="function">
    <text evidence="1">Putative transcription factor.</text>
</comment>
<evidence type="ECO:0000256" key="8">
    <source>
        <dbReference type="ARBA" id="ARBA00044067"/>
    </source>
</evidence>
<keyword evidence="12" id="KW-1185">Reference proteome</keyword>
<feature type="compositionally biased region" description="Polar residues" evidence="9">
    <location>
        <begin position="38"/>
        <end position="50"/>
    </location>
</feature>
<protein>
    <recommendedName>
        <fullName evidence="8">Putative transcription factor kapC</fullName>
    </recommendedName>
</protein>
<dbReference type="PANTHER" id="PTHR40621">
    <property type="entry name" value="TRANSCRIPTION FACTOR KAPC-RELATED"/>
    <property type="match status" value="1"/>
</dbReference>
<keyword evidence="6" id="KW-0804">Transcription</keyword>
<organism evidence="11 12">
    <name type="scientific">Septoria linicola</name>
    <dbReference type="NCBI Taxonomy" id="215465"/>
    <lineage>
        <taxon>Eukaryota</taxon>
        <taxon>Fungi</taxon>
        <taxon>Dikarya</taxon>
        <taxon>Ascomycota</taxon>
        <taxon>Pezizomycotina</taxon>
        <taxon>Dothideomycetes</taxon>
        <taxon>Dothideomycetidae</taxon>
        <taxon>Mycosphaerellales</taxon>
        <taxon>Mycosphaerellaceae</taxon>
        <taxon>Septoria</taxon>
    </lineage>
</organism>
<keyword evidence="7" id="KW-0539">Nucleus</keyword>
<gene>
    <name evidence="11" type="ORF">Slin15195_G087990</name>
</gene>
<dbReference type="EMBL" id="CP099424">
    <property type="protein sequence ID" value="USW55480.1"/>
    <property type="molecule type" value="Genomic_DNA"/>
</dbReference>
<dbReference type="GO" id="GO:0001228">
    <property type="term" value="F:DNA-binding transcription activator activity, RNA polymerase II-specific"/>
    <property type="evidence" value="ECO:0007669"/>
    <property type="project" value="TreeGrafter"/>
</dbReference>
<dbReference type="Proteomes" id="UP001056384">
    <property type="component" value="Chromosome 7"/>
</dbReference>
<evidence type="ECO:0000256" key="7">
    <source>
        <dbReference type="ARBA" id="ARBA00023242"/>
    </source>
</evidence>
<evidence type="ECO:0000313" key="11">
    <source>
        <dbReference type="EMBL" id="USW55480.1"/>
    </source>
</evidence>
<dbReference type="GO" id="GO:0000976">
    <property type="term" value="F:transcription cis-regulatory region binding"/>
    <property type="evidence" value="ECO:0007669"/>
    <property type="project" value="InterPro"/>
</dbReference>
<feature type="region of interest" description="Disordered" evidence="9">
    <location>
        <begin position="187"/>
        <end position="260"/>
    </location>
</feature>
<dbReference type="PANTHER" id="PTHR40621:SF11">
    <property type="entry name" value="TRANSCRIPTION FACTOR KAPC-RELATED"/>
    <property type="match status" value="1"/>
</dbReference>
<dbReference type="InterPro" id="IPR004827">
    <property type="entry name" value="bZIP"/>
</dbReference>
<feature type="compositionally biased region" description="Polar residues" evidence="9">
    <location>
        <begin position="1"/>
        <end position="11"/>
    </location>
</feature>
<evidence type="ECO:0000256" key="5">
    <source>
        <dbReference type="ARBA" id="ARBA00023125"/>
    </source>
</evidence>
<evidence type="ECO:0000313" key="12">
    <source>
        <dbReference type="Proteomes" id="UP001056384"/>
    </source>
</evidence>
<feature type="region of interest" description="Disordered" evidence="9">
    <location>
        <begin position="159"/>
        <end position="178"/>
    </location>
</feature>
<comment type="similarity">
    <text evidence="3">Belongs to the bZIP family.</text>
</comment>
<feature type="compositionally biased region" description="Low complexity" evidence="9">
    <location>
        <begin position="96"/>
        <end position="106"/>
    </location>
</feature>
<accession>A0A9Q9AZP4</accession>
<evidence type="ECO:0000256" key="3">
    <source>
        <dbReference type="ARBA" id="ARBA00007163"/>
    </source>
</evidence>
<keyword evidence="5" id="KW-0238">DNA-binding</keyword>
<evidence type="ECO:0000256" key="9">
    <source>
        <dbReference type="SAM" id="MobiDB-lite"/>
    </source>
</evidence>
<evidence type="ECO:0000256" key="6">
    <source>
        <dbReference type="ARBA" id="ARBA00023163"/>
    </source>
</evidence>
<evidence type="ECO:0000256" key="1">
    <source>
        <dbReference type="ARBA" id="ARBA00004049"/>
    </source>
</evidence>
<sequence>MQRAQEMNSEISLREQLLAETANSSAPPPYPSATASNQGPSNPYPQSDHTGSPHEHHQIDPNAAGGQLQYSMSGDGHLSGGEGSGKGKRELSTSKRAAQNRAAQRAFRQRKEGYIKKLEEQVKDFQSMEHNYKALQNENYQLREYILSLQSKLLENQSEIPPAPTHANLSSAAPSQSYASRVAETYALAEQQERRDSEQRAPPPAPVIAHEDQRHDGIAQLHQAAVAQEGRQQASPYGLGSEYPSRQPETTGVSNSKPSS</sequence>
<evidence type="ECO:0000259" key="10">
    <source>
        <dbReference type="PROSITE" id="PS00036"/>
    </source>
</evidence>
<dbReference type="SUPFAM" id="SSF57959">
    <property type="entry name" value="Leucine zipper domain"/>
    <property type="match status" value="1"/>
</dbReference>
<dbReference type="AlphaFoldDB" id="A0A9Q9AZP4"/>
<dbReference type="InterPro" id="IPR050936">
    <property type="entry name" value="AP-1-like"/>
</dbReference>
<name>A0A9Q9AZP4_9PEZI</name>
<evidence type="ECO:0000256" key="2">
    <source>
        <dbReference type="ARBA" id="ARBA00004123"/>
    </source>
</evidence>
<dbReference type="SMART" id="SM00338">
    <property type="entry name" value="BRLZ"/>
    <property type="match status" value="1"/>
</dbReference>
<evidence type="ECO:0000256" key="4">
    <source>
        <dbReference type="ARBA" id="ARBA00023015"/>
    </source>
</evidence>
<proteinExistence type="inferred from homology"/>
<reference evidence="11" key="1">
    <citation type="submission" date="2022-06" db="EMBL/GenBank/DDBJ databases">
        <title>Complete genome sequences of two strains of the flax pathogen Septoria linicola.</title>
        <authorList>
            <person name="Lapalu N."/>
            <person name="Simon A."/>
            <person name="Demenou B."/>
            <person name="Paumier D."/>
            <person name="Guillot M.-P."/>
            <person name="Gout L."/>
            <person name="Valade R."/>
        </authorList>
    </citation>
    <scope>NUCLEOTIDE SEQUENCE</scope>
    <source>
        <strain evidence="11">SE15195</strain>
    </source>
</reference>
<dbReference type="Pfam" id="PF00170">
    <property type="entry name" value="bZIP_1"/>
    <property type="match status" value="1"/>
</dbReference>